<accession>A0A061SEU9</accession>
<dbReference type="EMBL" id="GBEZ01001316">
    <property type="protein sequence ID" value="JAC83647.1"/>
    <property type="molecule type" value="Transcribed_RNA"/>
</dbReference>
<reference evidence="2" key="1">
    <citation type="submission" date="2014-05" db="EMBL/GenBank/DDBJ databases">
        <title>The transcriptome of the halophilic microalga Tetraselmis sp. GSL018 isolated from the Great Salt Lake, Utah.</title>
        <authorList>
            <person name="Jinkerson R.E."/>
            <person name="D'Adamo S."/>
            <person name="Posewitz M.C."/>
        </authorList>
    </citation>
    <scope>NUCLEOTIDE SEQUENCE</scope>
    <source>
        <strain evidence="2">GSL018</strain>
    </source>
</reference>
<organism evidence="2">
    <name type="scientific">Tetraselmis sp. GSL018</name>
    <dbReference type="NCBI Taxonomy" id="582737"/>
    <lineage>
        <taxon>Eukaryota</taxon>
        <taxon>Viridiplantae</taxon>
        <taxon>Chlorophyta</taxon>
        <taxon>core chlorophytes</taxon>
        <taxon>Chlorodendrophyceae</taxon>
        <taxon>Chlorodendrales</taxon>
        <taxon>Chlorodendraceae</taxon>
        <taxon>Tetraselmis</taxon>
    </lineage>
</organism>
<protein>
    <submittedName>
        <fullName evidence="2">Uncharacterized protein</fullName>
    </submittedName>
</protein>
<feature type="region of interest" description="Disordered" evidence="1">
    <location>
        <begin position="1"/>
        <end position="37"/>
    </location>
</feature>
<sequence>MEETGAGTVKGRPSSGEELIGAEHTGTARPFPCGQRP</sequence>
<name>A0A061SEU9_9CHLO</name>
<gene>
    <name evidence="2" type="ORF">TSPGSL018_2840</name>
</gene>
<dbReference type="AlphaFoldDB" id="A0A061SEU9"/>
<proteinExistence type="predicted"/>
<evidence type="ECO:0000256" key="1">
    <source>
        <dbReference type="SAM" id="MobiDB-lite"/>
    </source>
</evidence>
<feature type="non-terminal residue" evidence="2">
    <location>
        <position position="37"/>
    </location>
</feature>
<evidence type="ECO:0000313" key="2">
    <source>
        <dbReference type="EMBL" id="JAC83647.1"/>
    </source>
</evidence>